<reference evidence="1" key="1">
    <citation type="submission" date="2023-05" db="EMBL/GenBank/DDBJ databases">
        <title>Whole genome sequence of Commensalibacter sp.</title>
        <authorList>
            <person name="Charoenyingcharoen P."/>
            <person name="Yukphan P."/>
        </authorList>
    </citation>
    <scope>NUCLEOTIDE SEQUENCE</scope>
    <source>
        <strain evidence="1">TBRC 16381</strain>
    </source>
</reference>
<comment type="caution">
    <text evidence="1">The sequence shown here is derived from an EMBL/GenBank/DDBJ whole genome shotgun (WGS) entry which is preliminary data.</text>
</comment>
<keyword evidence="2" id="KW-1185">Reference proteome</keyword>
<sequence>MIRFIRYSVIIFPILCLTVVLNYTHANKFSVATYAAPHSNGSTLQSITPQKMNERLAIEGPYQTIKKIEQNHQWQYIFQQINLGNQQWIEITSQLIPYVDNSLKAKFNHALIQALAKNPQAVLKVLTLNNISADNTNQICKAQHFTQSKRQSLINALQAIHSISLIYQQQNCLQQLQNMHSAKLS</sequence>
<accession>A0ABT6Q1R9</accession>
<dbReference type="Proteomes" id="UP001431634">
    <property type="component" value="Unassembled WGS sequence"/>
</dbReference>
<evidence type="ECO:0000313" key="1">
    <source>
        <dbReference type="EMBL" id="MDI2091057.1"/>
    </source>
</evidence>
<evidence type="ECO:0000313" key="2">
    <source>
        <dbReference type="Proteomes" id="UP001431634"/>
    </source>
</evidence>
<protein>
    <submittedName>
        <fullName evidence="1">Uncharacterized protein</fullName>
    </submittedName>
</protein>
<organism evidence="1 2">
    <name type="scientific">Commensalibacter oyaizuii</name>
    <dbReference type="NCBI Taxonomy" id="3043873"/>
    <lineage>
        <taxon>Bacteria</taxon>
        <taxon>Pseudomonadati</taxon>
        <taxon>Pseudomonadota</taxon>
        <taxon>Alphaproteobacteria</taxon>
        <taxon>Acetobacterales</taxon>
        <taxon>Acetobacteraceae</taxon>
    </lineage>
</organism>
<name>A0ABT6Q1R9_9PROT</name>
<proteinExistence type="predicted"/>
<gene>
    <name evidence="1" type="ORF">QJV27_06705</name>
</gene>
<dbReference type="RefSeq" id="WP_281448167.1">
    <property type="nucleotide sequence ID" value="NZ_JASBAO010000001.1"/>
</dbReference>
<dbReference type="EMBL" id="JASBAO010000001">
    <property type="protein sequence ID" value="MDI2091057.1"/>
    <property type="molecule type" value="Genomic_DNA"/>
</dbReference>